<protein>
    <submittedName>
        <fullName evidence="2">Uncharacterized protein</fullName>
    </submittedName>
</protein>
<dbReference type="VEuPathDB" id="FungiDB:BO71DRAFT_396538"/>
<dbReference type="AlphaFoldDB" id="A0A319DHZ8"/>
<proteinExistence type="predicted"/>
<dbReference type="EMBL" id="KZ825829">
    <property type="protein sequence ID" value="PYH97111.1"/>
    <property type="molecule type" value="Genomic_DNA"/>
</dbReference>
<feature type="chain" id="PRO_5016448665" evidence="1">
    <location>
        <begin position="20"/>
        <end position="151"/>
    </location>
</feature>
<reference evidence="2 3" key="1">
    <citation type="submission" date="2018-02" db="EMBL/GenBank/DDBJ databases">
        <title>The genomes of Aspergillus section Nigri reveals drivers in fungal speciation.</title>
        <authorList>
            <consortium name="DOE Joint Genome Institute"/>
            <person name="Vesth T.C."/>
            <person name="Nybo J."/>
            <person name="Theobald S."/>
            <person name="Brandl J."/>
            <person name="Frisvad J.C."/>
            <person name="Nielsen K.F."/>
            <person name="Lyhne E.K."/>
            <person name="Kogle M.E."/>
            <person name="Kuo A."/>
            <person name="Riley R."/>
            <person name="Clum A."/>
            <person name="Nolan M."/>
            <person name="Lipzen A."/>
            <person name="Salamov A."/>
            <person name="Henrissat B."/>
            <person name="Wiebenga A."/>
            <person name="De vries R.P."/>
            <person name="Grigoriev I.V."/>
            <person name="Mortensen U.H."/>
            <person name="Andersen M.R."/>
            <person name="Baker S.E."/>
        </authorList>
    </citation>
    <scope>NUCLEOTIDE SEQUENCE [LARGE SCALE GENOMIC DNA]</scope>
    <source>
        <strain evidence="2 3">CBS 707.79</strain>
    </source>
</reference>
<dbReference type="OrthoDB" id="4484384at2759"/>
<evidence type="ECO:0000313" key="2">
    <source>
        <dbReference type="EMBL" id="PYH97111.1"/>
    </source>
</evidence>
<accession>A0A319DHZ8</accession>
<name>A0A319DHZ8_9EURO</name>
<evidence type="ECO:0000313" key="3">
    <source>
        <dbReference type="Proteomes" id="UP000247810"/>
    </source>
</evidence>
<gene>
    <name evidence="2" type="ORF">BO71DRAFT_396538</name>
</gene>
<keyword evidence="3" id="KW-1185">Reference proteome</keyword>
<keyword evidence="1" id="KW-0732">Signal</keyword>
<evidence type="ECO:0000256" key="1">
    <source>
        <dbReference type="SAM" id="SignalP"/>
    </source>
</evidence>
<sequence length="151" mass="16581">MNLLASFTTFLSLFTIITAAPIDPVNEATHSAVSVLQKRFPVMCTPTGAGYCNFGIATYSPSGNFRLRDMYVYDRDCRGIGTRALDTDTGHLSVYSLLPWTVEVTVTKAGNIPEGYFWYAGRKTDLGKNLVCQSCPGLTDWVCCQAAFDCH</sequence>
<dbReference type="Proteomes" id="UP000247810">
    <property type="component" value="Unassembled WGS sequence"/>
</dbReference>
<feature type="signal peptide" evidence="1">
    <location>
        <begin position="1"/>
        <end position="19"/>
    </location>
</feature>
<organism evidence="2 3">
    <name type="scientific">Aspergillus ellipticus CBS 707.79</name>
    <dbReference type="NCBI Taxonomy" id="1448320"/>
    <lineage>
        <taxon>Eukaryota</taxon>
        <taxon>Fungi</taxon>
        <taxon>Dikarya</taxon>
        <taxon>Ascomycota</taxon>
        <taxon>Pezizomycotina</taxon>
        <taxon>Eurotiomycetes</taxon>
        <taxon>Eurotiomycetidae</taxon>
        <taxon>Eurotiales</taxon>
        <taxon>Aspergillaceae</taxon>
        <taxon>Aspergillus</taxon>
        <taxon>Aspergillus subgen. Circumdati</taxon>
    </lineage>
</organism>